<comment type="caution">
    <text evidence="2">The sequence shown here is derived from an EMBL/GenBank/DDBJ whole genome shotgun (WGS) entry which is preliminary data.</text>
</comment>
<sequence>MLELFQRSVGIALGQGVQRLLFLGLGLRLLGAGHVLVEKFAHLALGQRAGETVHGLTVHQQHAGGDTADAEHGGELLLLVGVDLGQLETARVVGFQLLQHRPERLAGAAPGRPEIHQHRHVHGGGDDLGFKVFYGDVDHSMALPRHRVAKSKIPGSHSAAGGQRGAPHLTL</sequence>
<reference evidence="2" key="1">
    <citation type="submission" date="2019-08" db="EMBL/GenBank/DDBJ databases">
        <authorList>
            <person name="Kucharzyk K."/>
            <person name="Murdoch R.W."/>
            <person name="Higgins S."/>
            <person name="Loffler F."/>
        </authorList>
    </citation>
    <scope>NUCLEOTIDE SEQUENCE</scope>
</reference>
<protein>
    <submittedName>
        <fullName evidence="2">Uncharacterized protein</fullName>
    </submittedName>
</protein>
<dbReference type="EMBL" id="VSSQ01106385">
    <property type="protein sequence ID" value="MPN46051.1"/>
    <property type="molecule type" value="Genomic_DNA"/>
</dbReference>
<accession>A0A645I434</accession>
<gene>
    <name evidence="2" type="ORF">SDC9_193631</name>
</gene>
<dbReference type="AlphaFoldDB" id="A0A645I434"/>
<feature type="region of interest" description="Disordered" evidence="1">
    <location>
        <begin position="150"/>
        <end position="171"/>
    </location>
</feature>
<organism evidence="2">
    <name type="scientific">bioreactor metagenome</name>
    <dbReference type="NCBI Taxonomy" id="1076179"/>
    <lineage>
        <taxon>unclassified sequences</taxon>
        <taxon>metagenomes</taxon>
        <taxon>ecological metagenomes</taxon>
    </lineage>
</organism>
<evidence type="ECO:0000256" key="1">
    <source>
        <dbReference type="SAM" id="MobiDB-lite"/>
    </source>
</evidence>
<evidence type="ECO:0000313" key="2">
    <source>
        <dbReference type="EMBL" id="MPN46051.1"/>
    </source>
</evidence>
<proteinExistence type="predicted"/>
<name>A0A645I434_9ZZZZ</name>